<dbReference type="GO" id="GO:0022857">
    <property type="term" value="F:transmembrane transporter activity"/>
    <property type="evidence" value="ECO:0007669"/>
    <property type="project" value="UniProtKB-UniRule"/>
</dbReference>
<evidence type="ECO:0000256" key="8">
    <source>
        <dbReference type="ARBA" id="ARBA00038436"/>
    </source>
</evidence>
<dbReference type="EMBL" id="VDUY01000003">
    <property type="protein sequence ID" value="TXL66219.1"/>
    <property type="molecule type" value="Genomic_DNA"/>
</dbReference>
<evidence type="ECO:0000256" key="1">
    <source>
        <dbReference type="ARBA" id="ARBA00004429"/>
    </source>
</evidence>
<evidence type="ECO:0000313" key="11">
    <source>
        <dbReference type="EMBL" id="TXL66219.1"/>
    </source>
</evidence>
<comment type="subunit">
    <text evidence="9">The complex comprises the extracytoplasmic solute receptor protein and the two transmembrane proteins.</text>
</comment>
<dbReference type="PANTHER" id="PTHR35011:SF4">
    <property type="entry name" value="SLL1102 PROTEIN"/>
    <property type="match status" value="1"/>
</dbReference>
<feature type="transmembrane region" description="Helical" evidence="9">
    <location>
        <begin position="134"/>
        <end position="156"/>
    </location>
</feature>
<evidence type="ECO:0000256" key="3">
    <source>
        <dbReference type="ARBA" id="ARBA00022475"/>
    </source>
</evidence>
<dbReference type="Proteomes" id="UP000321548">
    <property type="component" value="Unassembled WGS sequence"/>
</dbReference>
<feature type="domain" description="Tripartite ATP-independent periplasmic transporters DctQ component" evidence="10">
    <location>
        <begin position="26"/>
        <end position="158"/>
    </location>
</feature>
<evidence type="ECO:0000256" key="4">
    <source>
        <dbReference type="ARBA" id="ARBA00022519"/>
    </source>
</evidence>
<comment type="subcellular location">
    <subcellularLocation>
        <location evidence="1 9">Cell inner membrane</location>
        <topology evidence="1 9">Multi-pass membrane protein</topology>
    </subcellularLocation>
</comment>
<evidence type="ECO:0000259" key="10">
    <source>
        <dbReference type="Pfam" id="PF04290"/>
    </source>
</evidence>
<dbReference type="InterPro" id="IPR007387">
    <property type="entry name" value="TRAP_DctQ"/>
</dbReference>
<dbReference type="GO" id="GO:0005886">
    <property type="term" value="C:plasma membrane"/>
    <property type="evidence" value="ECO:0007669"/>
    <property type="project" value="UniProtKB-SubCell"/>
</dbReference>
<reference evidence="11 12" key="1">
    <citation type="submission" date="2019-06" db="EMBL/GenBank/DDBJ databases">
        <title>Quisquiliibacterium sp. nov., isolated from a maize field.</title>
        <authorList>
            <person name="Lin S.-Y."/>
            <person name="Tsai C.-F."/>
            <person name="Young C.-C."/>
        </authorList>
    </citation>
    <scope>NUCLEOTIDE SEQUENCE [LARGE SCALE GENOMIC DNA]</scope>
    <source>
        <strain evidence="11 12">CC-CFT501</strain>
    </source>
</reference>
<evidence type="ECO:0000256" key="9">
    <source>
        <dbReference type="RuleBase" id="RU369079"/>
    </source>
</evidence>
<evidence type="ECO:0000256" key="7">
    <source>
        <dbReference type="ARBA" id="ARBA00023136"/>
    </source>
</evidence>
<dbReference type="InterPro" id="IPR055348">
    <property type="entry name" value="DctQ"/>
</dbReference>
<feature type="transmembrane region" description="Helical" evidence="9">
    <location>
        <begin position="92"/>
        <end position="114"/>
    </location>
</feature>
<dbReference type="OrthoDB" id="8559033at2"/>
<evidence type="ECO:0000256" key="5">
    <source>
        <dbReference type="ARBA" id="ARBA00022692"/>
    </source>
</evidence>
<evidence type="ECO:0000256" key="6">
    <source>
        <dbReference type="ARBA" id="ARBA00022989"/>
    </source>
</evidence>
<dbReference type="AlphaFoldDB" id="A0A5C8NY97"/>
<sequence>MQGLLVAIDRFNTWIGQLFGWLALALTLFVSYEVFSRYVLGAPHAWSFDFMNMLYGGLFMMAGAYTLAKNGHVRGDVLYGFFPARLQASLDLALYILFFFPGVIAMFWAGYYYAAESWAINEHSNITADGPPIYPFKAIIPIAGFCLLLQGFVEVVRCIGCLREGKWPSREEDVEEVDVDKLKDMVHVKDEDIAQLDVYVTGQHKQAPQK</sequence>
<keyword evidence="6 9" id="KW-1133">Transmembrane helix</keyword>
<keyword evidence="7 9" id="KW-0472">Membrane</keyword>
<name>A0A5C8NY97_9BURK</name>
<comment type="similarity">
    <text evidence="8 9">Belongs to the TRAP transporter small permease family.</text>
</comment>
<evidence type="ECO:0000313" key="12">
    <source>
        <dbReference type="Proteomes" id="UP000321548"/>
    </source>
</evidence>
<proteinExistence type="inferred from homology"/>
<feature type="transmembrane region" description="Helical" evidence="9">
    <location>
        <begin position="50"/>
        <end position="68"/>
    </location>
</feature>
<protein>
    <recommendedName>
        <fullName evidence="9">TRAP transporter small permease protein</fullName>
    </recommendedName>
</protein>
<accession>A0A5C8NY97</accession>
<evidence type="ECO:0000256" key="2">
    <source>
        <dbReference type="ARBA" id="ARBA00022448"/>
    </source>
</evidence>
<keyword evidence="5 9" id="KW-0812">Transmembrane</keyword>
<dbReference type="Pfam" id="PF04290">
    <property type="entry name" value="DctQ"/>
    <property type="match status" value="1"/>
</dbReference>
<keyword evidence="3" id="KW-1003">Cell membrane</keyword>
<keyword evidence="12" id="KW-1185">Reference proteome</keyword>
<dbReference type="PANTHER" id="PTHR35011">
    <property type="entry name" value="2,3-DIKETO-L-GULONATE TRAP TRANSPORTER SMALL PERMEASE PROTEIN YIAM"/>
    <property type="match status" value="1"/>
</dbReference>
<comment type="function">
    <text evidence="9">Part of the tripartite ATP-independent periplasmic (TRAP) transport system.</text>
</comment>
<feature type="transmembrane region" description="Helical" evidence="9">
    <location>
        <begin position="12"/>
        <end position="30"/>
    </location>
</feature>
<gene>
    <name evidence="11" type="ORF">FHP08_09110</name>
</gene>
<keyword evidence="2 9" id="KW-0813">Transport</keyword>
<comment type="caution">
    <text evidence="11">The sequence shown here is derived from an EMBL/GenBank/DDBJ whole genome shotgun (WGS) entry which is preliminary data.</text>
</comment>
<dbReference type="RefSeq" id="WP_147704131.1">
    <property type="nucleotide sequence ID" value="NZ_VDUY01000003.1"/>
</dbReference>
<keyword evidence="4 9" id="KW-0997">Cell inner membrane</keyword>
<organism evidence="11 12">
    <name type="scientific">Zeimonas arvi</name>
    <dbReference type="NCBI Taxonomy" id="2498847"/>
    <lineage>
        <taxon>Bacteria</taxon>
        <taxon>Pseudomonadati</taxon>
        <taxon>Pseudomonadota</taxon>
        <taxon>Betaproteobacteria</taxon>
        <taxon>Burkholderiales</taxon>
        <taxon>Burkholderiaceae</taxon>
        <taxon>Zeimonas</taxon>
    </lineage>
</organism>